<comment type="caution">
    <text evidence="1">The sequence shown here is derived from an EMBL/GenBank/DDBJ whole genome shotgun (WGS) entry which is preliminary data.</text>
</comment>
<proteinExistence type="predicted"/>
<evidence type="ECO:0000313" key="1">
    <source>
        <dbReference type="EMBL" id="MDH1339792.1"/>
    </source>
</evidence>
<reference evidence="1" key="1">
    <citation type="submission" date="2022-09" db="EMBL/GenBank/DDBJ databases">
        <title>Intensive care unit water sources are persistently colonized with multi-drug resistant bacteria and are the site of extensive horizontal gene transfer of antibiotic resistance genes.</title>
        <authorList>
            <person name="Diorio-Toth L."/>
        </authorList>
    </citation>
    <scope>NUCLEOTIDE SEQUENCE</scope>
    <source>
        <strain evidence="1">GD03704</strain>
    </source>
</reference>
<organism evidence="1 2">
    <name type="scientific">Ectopseudomonas oleovorans</name>
    <name type="common">Pseudomonas oleovorans</name>
    <dbReference type="NCBI Taxonomy" id="301"/>
    <lineage>
        <taxon>Bacteria</taxon>
        <taxon>Pseudomonadati</taxon>
        <taxon>Pseudomonadota</taxon>
        <taxon>Gammaproteobacteria</taxon>
        <taxon>Pseudomonadales</taxon>
        <taxon>Pseudomonadaceae</taxon>
        <taxon>Ectopseudomonas</taxon>
    </lineage>
</organism>
<dbReference type="AlphaFoldDB" id="A0AA42Q9S8"/>
<name>A0AA42Q9S8_ECTOL</name>
<dbReference type="Proteomes" id="UP001161697">
    <property type="component" value="Unassembled WGS sequence"/>
</dbReference>
<gene>
    <name evidence="1" type="ORF">N5J11_11195</name>
</gene>
<protein>
    <submittedName>
        <fullName evidence="1">Uncharacterized protein</fullName>
    </submittedName>
</protein>
<dbReference type="RefSeq" id="WP_279534323.1">
    <property type="nucleotide sequence ID" value="NZ_CP104579.1"/>
</dbReference>
<sequence>MQLQCPCCGEQFPIEAGFADADGKKLAAMLAGLDPKLGRAVLNYLRLFSPAKRGLRMTRAIKLVEELLDLVNAGTVQKDARTNDSKPAPPRIWTAGIEQMLIARDRLSLPLDNHNYLRTVVYGIASDPAQAQAAAPAKPKRAATTPQQDVQDAIGRIEADLRLGIIKTREEADRRIAAARGNA</sequence>
<accession>A0AA42Q9S8</accession>
<evidence type="ECO:0000313" key="2">
    <source>
        <dbReference type="Proteomes" id="UP001161697"/>
    </source>
</evidence>
<dbReference type="EMBL" id="JAOCJE010000001">
    <property type="protein sequence ID" value="MDH1339792.1"/>
    <property type="molecule type" value="Genomic_DNA"/>
</dbReference>